<proteinExistence type="predicted"/>
<organism evidence="1 3">
    <name type="scientific">Lactobacillus helveticus CIRM-BIA 953</name>
    <dbReference type="NCBI Taxonomy" id="1226335"/>
    <lineage>
        <taxon>Bacteria</taxon>
        <taxon>Bacillati</taxon>
        <taxon>Bacillota</taxon>
        <taxon>Bacilli</taxon>
        <taxon>Lactobacillales</taxon>
        <taxon>Lactobacillaceae</taxon>
        <taxon>Lactobacillus</taxon>
    </lineage>
</organism>
<comment type="caution">
    <text evidence="1">The sequence shown here is derived from an EMBL/GenBank/DDBJ whole genome shotgun (WGS) entry which is preliminary data.</text>
</comment>
<evidence type="ECO:0000313" key="3">
    <source>
        <dbReference type="Proteomes" id="UP000017243"/>
    </source>
</evidence>
<dbReference type="Proteomes" id="UP000017243">
    <property type="component" value="Unassembled WGS sequence"/>
</dbReference>
<dbReference type="AlphaFoldDB" id="U4QFC4"/>
<dbReference type="RefSeq" id="WP_023061968.1">
    <property type="nucleotide sequence ID" value="NZ_CBUH010000169.1"/>
</dbReference>
<evidence type="ECO:0000313" key="2">
    <source>
        <dbReference type="EMBL" id="CDI43395.1"/>
    </source>
</evidence>
<evidence type="ECO:0000313" key="1">
    <source>
        <dbReference type="EMBL" id="CDI43313.1"/>
    </source>
</evidence>
<name>U4QFC4_LACHE</name>
<accession>U4QFC4</accession>
<dbReference type="EMBL" id="CBUH010000169">
    <property type="protein sequence ID" value="CDI43313.1"/>
    <property type="molecule type" value="Genomic_DNA"/>
</dbReference>
<reference evidence="1 3" key="1">
    <citation type="submission" date="2013-09" db="EMBL/GenBank/DDBJ databases">
        <title>Draft Genome Sequence of five Lactobacillus helveticus strains CIRM-BIA 101T, 103, 104, 951 and 953 isolated from milk product.</title>
        <authorList>
            <person name="Valence F."/>
            <person name="Chuat V."/>
            <person name="Ma L."/>
            <person name="Creno S."/>
            <person name="Falentin H."/>
            <person name="Lortal S."/>
            <person name="Bizet C."/>
            <person name="Clermont D."/>
            <person name="Loux V."/>
            <person name="Bouchier C."/>
            <person name="Cousin S."/>
        </authorList>
    </citation>
    <scope>NUCLEOTIDE SEQUENCE [LARGE SCALE GENOMIC DNA]</scope>
    <source>
        <strain evidence="1 3">CIRM-BIA 953</strain>
    </source>
</reference>
<gene>
    <name evidence="1" type="ORF">LHCIRMBIA953_02584</name>
    <name evidence="2" type="ORF">LHCIRMBIA953_02668</name>
</gene>
<dbReference type="EMBL" id="CBUH010000169">
    <property type="protein sequence ID" value="CDI43395.1"/>
    <property type="molecule type" value="Genomic_DNA"/>
</dbReference>
<protein>
    <submittedName>
        <fullName evidence="1">Uncharacterized protein</fullName>
    </submittedName>
</protein>
<sequence>MTVPKSKRNKSRFEVFHNMQAVQKELILYLMDDFGITRNTNLGEAQFLDLKFQRVINLCSDIVGDLHRANDLFVTNMMEYGQRRLYQDKAIANCDVLKQELQSVIDVISGLNINKYKISIKLIDKELVLIKSWRKADIRLKKKLNE</sequence>